<keyword evidence="3 5" id="KW-0732">Signal</keyword>
<evidence type="ECO:0000313" key="7">
    <source>
        <dbReference type="EMBL" id="EJO15257.1"/>
    </source>
</evidence>
<dbReference type="EC" id="3.5.1.28" evidence="2"/>
<evidence type="ECO:0000256" key="5">
    <source>
        <dbReference type="SAM" id="SignalP"/>
    </source>
</evidence>
<dbReference type="NCBIfam" id="TIGR01168">
    <property type="entry name" value="YSIRK_signal"/>
    <property type="match status" value="1"/>
</dbReference>
<geneLocation type="plasmid" evidence="7">
    <name>pRSSL1</name>
</geneLocation>
<evidence type="ECO:0000259" key="6">
    <source>
        <dbReference type="PROSITE" id="PS50911"/>
    </source>
</evidence>
<dbReference type="InterPro" id="IPR013688">
    <property type="entry name" value="GBS_Bsp-like"/>
</dbReference>
<dbReference type="Pfam" id="PF04650">
    <property type="entry name" value="YSIRK_signal"/>
    <property type="match status" value="1"/>
</dbReference>
<dbReference type="RefSeq" id="WP_002892302.1">
    <property type="nucleotide sequence ID" value="NZ_ALIF01000007.1"/>
</dbReference>
<feature type="signal peptide" evidence="5">
    <location>
        <begin position="1"/>
        <end position="40"/>
    </location>
</feature>
<feature type="chain" id="PRO_5003797736" description="N-acetylmuramoyl-L-alanine amidase" evidence="5">
    <location>
        <begin position="41"/>
        <end position="615"/>
    </location>
</feature>
<dbReference type="PATRIC" id="fig|1200793.3.peg.2066"/>
<keyword evidence="7" id="KW-0614">Plasmid</keyword>
<comment type="catalytic activity">
    <reaction evidence="1">
        <text>Hydrolyzes the link between N-acetylmuramoyl residues and L-amino acid residues in certain cell-wall glycopeptides.</text>
        <dbReference type="EC" id="3.5.1.28"/>
    </reaction>
</comment>
<feature type="compositionally biased region" description="Polar residues" evidence="4">
    <location>
        <begin position="102"/>
        <end position="113"/>
    </location>
</feature>
<accession>J7SHL4</accession>
<keyword evidence="8" id="KW-1185">Reference proteome</keyword>
<dbReference type="SUPFAM" id="SSF54001">
    <property type="entry name" value="Cysteine proteinases"/>
    <property type="match status" value="1"/>
</dbReference>
<dbReference type="EMBL" id="ALIF01000007">
    <property type="protein sequence ID" value="EJO15257.1"/>
    <property type="molecule type" value="Genomic_DNA"/>
</dbReference>
<evidence type="ECO:0000256" key="4">
    <source>
        <dbReference type="SAM" id="MobiDB-lite"/>
    </source>
</evidence>
<organism evidence="7 8">
    <name type="scientific">Streptococcus salivarius K12</name>
    <dbReference type="NCBI Taxonomy" id="1200793"/>
    <lineage>
        <taxon>Bacteria</taxon>
        <taxon>Bacillati</taxon>
        <taxon>Bacillota</taxon>
        <taxon>Bacilli</taxon>
        <taxon>Lactobacillales</taxon>
        <taxon>Streptococcaceae</taxon>
        <taxon>Streptococcus</taxon>
    </lineage>
</organism>
<feature type="domain" description="Peptidase C51" evidence="6">
    <location>
        <begin position="217"/>
        <end position="342"/>
    </location>
</feature>
<dbReference type="Gene3D" id="2.30.30.40">
    <property type="entry name" value="SH3 Domains"/>
    <property type="match status" value="2"/>
</dbReference>
<dbReference type="Pfam" id="PF08481">
    <property type="entry name" value="GBS_Bsp-like"/>
    <property type="match status" value="1"/>
</dbReference>
<dbReference type="Proteomes" id="UP000006983">
    <property type="component" value="Unassembled WGS sequence"/>
</dbReference>
<dbReference type="Gene3D" id="2.60.40.3760">
    <property type="match status" value="1"/>
</dbReference>
<evidence type="ECO:0000256" key="2">
    <source>
        <dbReference type="ARBA" id="ARBA00011901"/>
    </source>
</evidence>
<dbReference type="PROSITE" id="PS50911">
    <property type="entry name" value="CHAP"/>
    <property type="match status" value="1"/>
</dbReference>
<dbReference type="InterPro" id="IPR003646">
    <property type="entry name" value="SH3-like_bac-type"/>
</dbReference>
<evidence type="ECO:0000256" key="3">
    <source>
        <dbReference type="ARBA" id="ARBA00022729"/>
    </source>
</evidence>
<proteinExistence type="predicted"/>
<dbReference type="Gene3D" id="3.90.1720.10">
    <property type="entry name" value="endopeptidase domain like (from Nostoc punctiforme)"/>
    <property type="match status" value="1"/>
</dbReference>
<feature type="region of interest" description="Disordered" evidence="4">
    <location>
        <begin position="83"/>
        <end position="113"/>
    </location>
</feature>
<dbReference type="InterPro" id="IPR007921">
    <property type="entry name" value="CHAP_dom"/>
</dbReference>
<dbReference type="InterPro" id="IPR038765">
    <property type="entry name" value="Papain-like_cys_pep_sf"/>
</dbReference>
<dbReference type="InterPro" id="IPR005877">
    <property type="entry name" value="YSIRK_signal_dom"/>
</dbReference>
<name>J7SHL4_STRSL</name>
<reference evidence="7 8" key="1">
    <citation type="journal article" date="2012" name="J. Bacteriol.">
        <title>Genome Sequence of the Lantibiotic Bacteriocin Producer Streptococcus salivarius Strain K12.</title>
        <authorList>
            <person name="Barretto C."/>
            <person name="Alvarez-Martin P."/>
            <person name="Foata F."/>
            <person name="Renault P."/>
            <person name="Berger B."/>
        </authorList>
    </citation>
    <scope>NUCLEOTIDE SEQUENCE [LARGE SCALE GENOMIC DNA]</scope>
    <source>
        <strain evidence="7 8">K12</strain>
        <plasmid evidence="7">pRSSL1</plasmid>
    </source>
</reference>
<dbReference type="Pfam" id="PF08460">
    <property type="entry name" value="SH3_5"/>
    <property type="match status" value="2"/>
</dbReference>
<evidence type="ECO:0000313" key="8">
    <source>
        <dbReference type="Proteomes" id="UP000006983"/>
    </source>
</evidence>
<dbReference type="GO" id="GO:0008745">
    <property type="term" value="F:N-acetylmuramoyl-L-alanine amidase activity"/>
    <property type="evidence" value="ECO:0007669"/>
    <property type="project" value="UniProtKB-EC"/>
</dbReference>
<protein>
    <recommendedName>
        <fullName evidence="2">N-acetylmuramoyl-L-alanine amidase</fullName>
        <ecNumber evidence="2">3.5.1.28</ecNumber>
    </recommendedName>
</protein>
<sequence>MKYSYFNFTSQRFSIRKYSFGAASVLLGAFLLSGVQTAHADEQTAVSESTASITSDNGVVSEKVTSSNTEIVLSEATVSVPKDSLEPAKATSSVVTPEKTSESSQHVETVTTNETHKVENTTEAISTVEEKVNVATDTDKSSDNKITIPSISNEANKKIESEVREDKETEKVTVTEKISEPKVPEIITDNKPSTPSTGYSRLFSVGNIRRPMSTNPRIGDDYPAAWRFAEGYDQWGYAMGNCTSFVAYRLKNVNHIEPPRALGNGAQWGATARGYGYRVDKTPARGSVAYFDDGGYGHVAWVADVRGDNVIIEEYNWYINGVYDHSYHTQTLPISHYTGYIHFKDLKGENTSIPDTPTPTDNTGSNLASSGSYQFTERVSIKAEPKMSAPELAYYEAGNTVNYDKTLQADGYVWISYLSYAGNRRYIPVQKLSTEVKPEVKGTINVTNKNDQSGTFDVVISNISSNVGLKEVQVPIWSAKNGQDDLKWYKAVRQSDGTYKTSVKISDHKNDRGEYLIHLYYVTDSGKQIGVGGTTTTVESASTTSNPSKPSIPNSGVYTFKGHASIKAEPKISAPELAYYDAGNTVNYDSLIQADGHYWISYLSYSGARRYIAIS</sequence>
<dbReference type="Pfam" id="PF05257">
    <property type="entry name" value="CHAP"/>
    <property type="match status" value="1"/>
</dbReference>
<dbReference type="SMART" id="SM00287">
    <property type="entry name" value="SH3b"/>
    <property type="match status" value="2"/>
</dbReference>
<comment type="caution">
    <text evidence="7">The sequence shown here is derived from an EMBL/GenBank/DDBJ whole genome shotgun (WGS) entry which is preliminary data.</text>
</comment>
<dbReference type="AlphaFoldDB" id="J7SHL4"/>
<gene>
    <name evidence="7" type="ORF">RSSL_00921</name>
</gene>
<evidence type="ECO:0000256" key="1">
    <source>
        <dbReference type="ARBA" id="ARBA00001561"/>
    </source>
</evidence>